<protein>
    <recommendedName>
        <fullName evidence="11">Sulphur transport domain-containing protein</fullName>
    </recommendedName>
</protein>
<dbReference type="AlphaFoldDB" id="A0A7S0VCB4"/>
<dbReference type="PANTHER" id="PTHR30574">
    <property type="entry name" value="INNER MEMBRANE PROTEIN YEDE"/>
    <property type="match status" value="1"/>
</dbReference>
<dbReference type="Pfam" id="PF04143">
    <property type="entry name" value="Sulf_transp"/>
    <property type="match status" value="1"/>
</dbReference>
<dbReference type="GO" id="GO:0005886">
    <property type="term" value="C:plasma membrane"/>
    <property type="evidence" value="ECO:0007669"/>
    <property type="project" value="UniProtKB-SubCell"/>
</dbReference>
<evidence type="ECO:0000256" key="2">
    <source>
        <dbReference type="ARBA" id="ARBA00022448"/>
    </source>
</evidence>
<dbReference type="EMBL" id="HBFM01025288">
    <property type="protein sequence ID" value="CAD8783013.1"/>
    <property type="molecule type" value="Transcribed_RNA"/>
</dbReference>
<feature type="region of interest" description="Disordered" evidence="8">
    <location>
        <begin position="339"/>
        <end position="361"/>
    </location>
</feature>
<gene>
    <name evidence="10" type="ORF">PPAR00522_LOCUS16368</name>
</gene>
<comment type="subcellular location">
    <subcellularLocation>
        <location evidence="1">Cell inner membrane</location>
        <topology evidence="1">Multi-pass membrane protein</topology>
    </subcellularLocation>
</comment>
<feature type="transmembrane region" description="Helical" evidence="9">
    <location>
        <begin position="90"/>
        <end position="110"/>
    </location>
</feature>
<keyword evidence="6 9" id="KW-1133">Transmembrane helix</keyword>
<keyword evidence="7 9" id="KW-0472">Membrane</keyword>
<evidence type="ECO:0000256" key="7">
    <source>
        <dbReference type="ARBA" id="ARBA00023136"/>
    </source>
</evidence>
<evidence type="ECO:0000256" key="9">
    <source>
        <dbReference type="SAM" id="Phobius"/>
    </source>
</evidence>
<keyword evidence="2" id="KW-0813">Transport</keyword>
<sequence length="361" mass="35924">MSSLIEGASVVLKFTPQHALLGGSLIGIAAVGKLFLTGRVLGVSGAIKGIVNGDTAPWRPAFLSGLIAGGLALSHYLPSAFEVLPETYTVSRATVGGFLVGLGAALGNGCTSGHGICGNARLSLRSLAFTLMFMASGAASCFLSGAAKAAGIANVAPAFVAASVTDVKTVATTAAAAIAGFSLLGKIGQSVSGSIKSVVEKVATGTSGFVFALGLGFAGMCRPSKVIGFLNLAGPWDPTLMFVMGSAVVISAAGYAAIQKFKVLEKPVVCEAFSISTLSNIDKKLLIGAALFGAGWGIGGICPGPGVVSAAEMSPQVLAYLGSLCLGMVVERLISKAAPGCQCPASSGSKTEGESSKKKAQ</sequence>
<keyword evidence="5 9" id="KW-0812">Transmembrane</keyword>
<feature type="transmembrane region" description="Helical" evidence="9">
    <location>
        <begin position="202"/>
        <end position="220"/>
    </location>
</feature>
<feature type="transmembrane region" description="Helical" evidence="9">
    <location>
        <begin position="317"/>
        <end position="334"/>
    </location>
</feature>
<dbReference type="InterPro" id="IPR007272">
    <property type="entry name" value="Sulf_transp_TsuA/YedE"/>
</dbReference>
<feature type="transmembrane region" description="Helical" evidence="9">
    <location>
        <begin position="61"/>
        <end position="78"/>
    </location>
</feature>
<dbReference type="Pfam" id="PF20398">
    <property type="entry name" value="DUF6691"/>
    <property type="match status" value="1"/>
</dbReference>
<evidence type="ECO:0000313" key="10">
    <source>
        <dbReference type="EMBL" id="CAD8783013.1"/>
    </source>
</evidence>
<feature type="transmembrane region" description="Helical" evidence="9">
    <location>
        <begin position="20"/>
        <end position="41"/>
    </location>
</feature>
<feature type="transmembrane region" description="Helical" evidence="9">
    <location>
        <begin position="122"/>
        <end position="146"/>
    </location>
</feature>
<dbReference type="InterPro" id="IPR046513">
    <property type="entry name" value="DUF6691"/>
</dbReference>
<evidence type="ECO:0000256" key="6">
    <source>
        <dbReference type="ARBA" id="ARBA00022989"/>
    </source>
</evidence>
<feature type="transmembrane region" description="Helical" evidence="9">
    <location>
        <begin position="240"/>
        <end position="258"/>
    </location>
</feature>
<proteinExistence type="predicted"/>
<evidence type="ECO:0000256" key="3">
    <source>
        <dbReference type="ARBA" id="ARBA00022475"/>
    </source>
</evidence>
<keyword evidence="3" id="KW-1003">Cell membrane</keyword>
<evidence type="ECO:0000256" key="1">
    <source>
        <dbReference type="ARBA" id="ARBA00004429"/>
    </source>
</evidence>
<reference evidence="10" key="1">
    <citation type="submission" date="2021-01" db="EMBL/GenBank/DDBJ databases">
        <authorList>
            <person name="Corre E."/>
            <person name="Pelletier E."/>
            <person name="Niang G."/>
            <person name="Scheremetjew M."/>
            <person name="Finn R."/>
            <person name="Kale V."/>
            <person name="Holt S."/>
            <person name="Cochrane G."/>
            <person name="Meng A."/>
            <person name="Brown T."/>
            <person name="Cohen L."/>
        </authorList>
    </citation>
    <scope>NUCLEOTIDE SEQUENCE</scope>
    <source>
        <strain evidence="10">SAG 63-3</strain>
    </source>
</reference>
<dbReference type="PANTHER" id="PTHR30574:SF1">
    <property type="entry name" value="SULPHUR TRANSPORT DOMAIN-CONTAINING PROTEIN"/>
    <property type="match status" value="1"/>
</dbReference>
<accession>A0A7S0VCB4</accession>
<evidence type="ECO:0000256" key="4">
    <source>
        <dbReference type="ARBA" id="ARBA00022519"/>
    </source>
</evidence>
<feature type="transmembrane region" description="Helical" evidence="9">
    <location>
        <begin position="285"/>
        <end position="311"/>
    </location>
</feature>
<feature type="compositionally biased region" description="Basic and acidic residues" evidence="8">
    <location>
        <begin position="351"/>
        <end position="361"/>
    </location>
</feature>
<organism evidence="10">
    <name type="scientific">Polytomella parva</name>
    <dbReference type="NCBI Taxonomy" id="51329"/>
    <lineage>
        <taxon>Eukaryota</taxon>
        <taxon>Viridiplantae</taxon>
        <taxon>Chlorophyta</taxon>
        <taxon>core chlorophytes</taxon>
        <taxon>Chlorophyceae</taxon>
        <taxon>CS clade</taxon>
        <taxon>Chlamydomonadales</taxon>
        <taxon>Chlamydomonadaceae</taxon>
        <taxon>Polytomella</taxon>
    </lineage>
</organism>
<evidence type="ECO:0000256" key="5">
    <source>
        <dbReference type="ARBA" id="ARBA00022692"/>
    </source>
</evidence>
<evidence type="ECO:0000256" key="8">
    <source>
        <dbReference type="SAM" id="MobiDB-lite"/>
    </source>
</evidence>
<keyword evidence="4" id="KW-0997">Cell inner membrane</keyword>
<feature type="transmembrane region" description="Helical" evidence="9">
    <location>
        <begin position="158"/>
        <end position="181"/>
    </location>
</feature>
<evidence type="ECO:0008006" key="11">
    <source>
        <dbReference type="Google" id="ProtNLM"/>
    </source>
</evidence>
<name>A0A7S0VCB4_9CHLO</name>